<feature type="domain" description="HTH crp-type" evidence="2">
    <location>
        <begin position="66"/>
        <end position="115"/>
    </location>
</feature>
<dbReference type="Gene3D" id="1.10.10.10">
    <property type="entry name" value="Winged helix-like DNA-binding domain superfamily/Winged helix DNA-binding domain"/>
    <property type="match status" value="1"/>
</dbReference>
<accession>A0A0H5Q1I4</accession>
<feature type="compositionally biased region" description="Polar residues" evidence="1">
    <location>
        <begin position="141"/>
        <end position="165"/>
    </location>
</feature>
<dbReference type="GO" id="GO:0006276">
    <property type="term" value="P:plasmid maintenance"/>
    <property type="evidence" value="ECO:0007669"/>
    <property type="project" value="InterPro"/>
</dbReference>
<evidence type="ECO:0000256" key="1">
    <source>
        <dbReference type="SAM" id="MobiDB-lite"/>
    </source>
</evidence>
<name>A0A0H5Q1I4_9ZZZZ</name>
<dbReference type="EMBL" id="LN853363">
    <property type="protein sequence ID" value="CRY95728.1"/>
    <property type="molecule type" value="Genomic_DNA"/>
</dbReference>
<dbReference type="SUPFAM" id="SSF46785">
    <property type="entry name" value="Winged helix' DNA-binding domain"/>
    <property type="match status" value="1"/>
</dbReference>
<dbReference type="InterPro" id="IPR036390">
    <property type="entry name" value="WH_DNA-bd_sf"/>
</dbReference>
<dbReference type="GO" id="GO:0003677">
    <property type="term" value="F:DNA binding"/>
    <property type="evidence" value="ECO:0007669"/>
    <property type="project" value="InterPro"/>
</dbReference>
<protein>
    <recommendedName>
        <fullName evidence="2">HTH crp-type domain-containing protein</fullName>
    </recommendedName>
</protein>
<dbReference type="AlphaFoldDB" id="A0A0H5Q1I4"/>
<dbReference type="Pfam" id="PF05732">
    <property type="entry name" value="RepL"/>
    <property type="match status" value="1"/>
</dbReference>
<sequence length="174" mass="19581">MERKIASKIETWVNQDTGEVRQVQEIEVKATDKGFDKVWLGMILAVLDIIGSKKIDVIKYLLENRSRTENTITVSQNKIAKDLGISVRTVNETMQKLESASFIHRIVPGHYRINPAIIWRGSHMGRMAIMAKFSEEKATRASEQPDTEQTTLPGVSIPPRTSQEPLATKGATEY</sequence>
<evidence type="ECO:0000313" key="3">
    <source>
        <dbReference type="EMBL" id="CRY95728.1"/>
    </source>
</evidence>
<organism evidence="3">
    <name type="scientific">uncultured prokaryote</name>
    <dbReference type="NCBI Taxonomy" id="198431"/>
    <lineage>
        <taxon>unclassified sequences</taxon>
        <taxon>environmental samples</taxon>
    </lineage>
</organism>
<dbReference type="GO" id="GO:0006260">
    <property type="term" value="P:DNA replication"/>
    <property type="evidence" value="ECO:0007669"/>
    <property type="project" value="InterPro"/>
</dbReference>
<reference evidence="3" key="2">
    <citation type="submission" date="2015-07" db="EMBL/GenBank/DDBJ databases">
        <title>Plasmids, circular viruses and viroids from rat gut.</title>
        <authorList>
            <person name="Jorgensen T.J."/>
            <person name="Hansen M.A."/>
            <person name="Xu Z."/>
            <person name="Tabak M.A."/>
            <person name="Sorensen S.J."/>
            <person name="Hansen L.H."/>
        </authorList>
    </citation>
    <scope>NUCLEOTIDE SEQUENCE</scope>
    <source>
        <plasmid evidence="3">pRGRH0754</plasmid>
    </source>
</reference>
<geneLocation type="plasmid" evidence="3">
    <name>pRGRH0754</name>
</geneLocation>
<reference evidence="3" key="1">
    <citation type="submission" date="2015-06" db="EMBL/GenBank/DDBJ databases">
        <authorList>
            <person name="Joergensen T."/>
        </authorList>
    </citation>
    <scope>NUCLEOTIDE SEQUENCE</scope>
    <source>
        <plasmid evidence="3">pRGRH0754</plasmid>
    </source>
</reference>
<dbReference type="SMART" id="SM00419">
    <property type="entry name" value="HTH_CRP"/>
    <property type="match status" value="1"/>
</dbReference>
<keyword evidence="3" id="KW-0614">Plasmid</keyword>
<dbReference type="InterPro" id="IPR036388">
    <property type="entry name" value="WH-like_DNA-bd_sf"/>
</dbReference>
<feature type="region of interest" description="Disordered" evidence="1">
    <location>
        <begin position="137"/>
        <end position="174"/>
    </location>
</feature>
<dbReference type="InterPro" id="IPR012318">
    <property type="entry name" value="HTH_CRP"/>
</dbReference>
<proteinExistence type="predicted"/>
<dbReference type="InterPro" id="IPR008813">
    <property type="entry name" value="Plasmid_replication_RepL"/>
</dbReference>
<evidence type="ECO:0000259" key="2">
    <source>
        <dbReference type="SMART" id="SM00419"/>
    </source>
</evidence>
<dbReference type="GO" id="GO:0006355">
    <property type="term" value="P:regulation of DNA-templated transcription"/>
    <property type="evidence" value="ECO:0007669"/>
    <property type="project" value="InterPro"/>
</dbReference>